<dbReference type="Proteomes" id="UP000641853">
    <property type="component" value="Unassembled WGS sequence"/>
</dbReference>
<feature type="region of interest" description="Disordered" evidence="1">
    <location>
        <begin position="22"/>
        <end position="55"/>
    </location>
</feature>
<comment type="caution">
    <text evidence="3">The sequence shown here is derived from an EMBL/GenBank/DDBJ whole genome shotgun (WGS) entry which is preliminary data.</text>
</comment>
<accession>A0A8H6QT48</accession>
<feature type="compositionally biased region" description="Polar residues" evidence="1">
    <location>
        <begin position="43"/>
        <end position="55"/>
    </location>
</feature>
<keyword evidence="4" id="KW-1185">Reference proteome</keyword>
<reference evidence="3" key="1">
    <citation type="submission" date="2020-06" db="EMBL/GenBank/DDBJ databases">
        <title>Draft genome sequences of strains closely related to Aspergillus parafelis and Aspergillus hiratsukae.</title>
        <authorList>
            <person name="Dos Santos R.A.C."/>
            <person name="Rivero-Menendez O."/>
            <person name="Steenwyk J.L."/>
            <person name="Mead M.E."/>
            <person name="Goldman G.H."/>
            <person name="Alastruey-Izquierdo A."/>
            <person name="Rokas A."/>
        </authorList>
    </citation>
    <scope>NUCLEOTIDE SEQUENCE</scope>
    <source>
        <strain evidence="3">CNM-CM7691</strain>
    </source>
</reference>
<dbReference type="EMBL" id="JACBAG010001875">
    <property type="protein sequence ID" value="KAF7178734.1"/>
    <property type="molecule type" value="Genomic_DNA"/>
</dbReference>
<feature type="signal peptide" evidence="2">
    <location>
        <begin position="1"/>
        <end position="18"/>
    </location>
</feature>
<evidence type="ECO:0000256" key="1">
    <source>
        <dbReference type="SAM" id="MobiDB-lite"/>
    </source>
</evidence>
<proteinExistence type="predicted"/>
<evidence type="ECO:0008006" key="5">
    <source>
        <dbReference type="Google" id="ProtNLM"/>
    </source>
</evidence>
<sequence length="193" mass="20204">MRPLTIFCALSTLSTTLAFPYSQPSNSTSASKSTPSSTGTATLPSPTLSAPNSCPGTKSKQCCATLSEIGDGILKPLGMVVPILGAIELKSLVGLSCKKMADTVPETDCGDAVMCCDATSAVAADNFMQTSCQDFAVAKKKEQDMFERQQSRFSAYQSAMMSESATPSPAPARLMGSSILRARARARATPTRV</sequence>
<evidence type="ECO:0000313" key="4">
    <source>
        <dbReference type="Proteomes" id="UP000641853"/>
    </source>
</evidence>
<evidence type="ECO:0000313" key="3">
    <source>
        <dbReference type="EMBL" id="KAF7178734.1"/>
    </source>
</evidence>
<organism evidence="3 4">
    <name type="scientific">Aspergillus felis</name>
    <dbReference type="NCBI Taxonomy" id="1287682"/>
    <lineage>
        <taxon>Eukaryota</taxon>
        <taxon>Fungi</taxon>
        <taxon>Dikarya</taxon>
        <taxon>Ascomycota</taxon>
        <taxon>Pezizomycotina</taxon>
        <taxon>Eurotiomycetes</taxon>
        <taxon>Eurotiomycetidae</taxon>
        <taxon>Eurotiales</taxon>
        <taxon>Aspergillaceae</taxon>
        <taxon>Aspergillus</taxon>
        <taxon>Aspergillus subgen. Fumigati</taxon>
    </lineage>
</organism>
<dbReference type="AlphaFoldDB" id="A0A8H6QT48"/>
<evidence type="ECO:0000256" key="2">
    <source>
        <dbReference type="SAM" id="SignalP"/>
    </source>
</evidence>
<feature type="compositionally biased region" description="Low complexity" evidence="1">
    <location>
        <begin position="22"/>
        <end position="42"/>
    </location>
</feature>
<name>A0A8H6QT48_9EURO</name>
<gene>
    <name evidence="3" type="ORF">CNMCM7691_007552</name>
</gene>
<feature type="chain" id="PRO_5034432288" description="Hydrophobin" evidence="2">
    <location>
        <begin position="19"/>
        <end position="193"/>
    </location>
</feature>
<protein>
    <recommendedName>
        <fullName evidence="5">Hydrophobin</fullName>
    </recommendedName>
</protein>
<keyword evidence="2" id="KW-0732">Signal</keyword>